<organism evidence="1 2">
    <name type="scientific">Prevotella denticola</name>
    <dbReference type="NCBI Taxonomy" id="28129"/>
    <lineage>
        <taxon>Bacteria</taxon>
        <taxon>Pseudomonadati</taxon>
        <taxon>Bacteroidota</taxon>
        <taxon>Bacteroidia</taxon>
        <taxon>Bacteroidales</taxon>
        <taxon>Prevotellaceae</taxon>
        <taxon>Prevotella</taxon>
    </lineage>
</organism>
<dbReference type="Pfam" id="PF05947">
    <property type="entry name" value="T6SS_TssF"/>
    <property type="match status" value="1"/>
</dbReference>
<reference evidence="1 2" key="1">
    <citation type="submission" date="2018-06" db="EMBL/GenBank/DDBJ databases">
        <authorList>
            <consortium name="Pathogen Informatics"/>
            <person name="Doyle S."/>
        </authorList>
    </citation>
    <scope>NUCLEOTIDE SEQUENCE [LARGE SCALE GENOMIC DNA]</scope>
    <source>
        <strain evidence="1 2">NCTC13067</strain>
    </source>
</reference>
<dbReference type="InterPro" id="IPR010272">
    <property type="entry name" value="T6SS_TssF"/>
</dbReference>
<dbReference type="AlphaFoldDB" id="A0A379EEM9"/>
<evidence type="ECO:0000313" key="1">
    <source>
        <dbReference type="EMBL" id="SUB94535.1"/>
    </source>
</evidence>
<protein>
    <recommendedName>
        <fullName evidence="3">Type VI secretion system baseplate subunit TssF</fullName>
    </recommendedName>
</protein>
<gene>
    <name evidence="1" type="ORF">NCTC13067_02408</name>
</gene>
<proteinExistence type="predicted"/>
<sequence>MIDKRQQDIKERISRHAMDLWGISDPNQMDPVIDLLLDTFAYNSNRLYQDMEAADAAILHQLARILVPRKWSLPMPAHALITANPASDDTRTFSIEDHFYTDKMFFERGTVRLYFTPLTAYPLIRGQVRYTIFNNKVCTHLDDGRQIMSALSTVNRLGNNENSVWIGVDISEKNLLSAESLTLCILPENNQLTPFIKEMRTYDTDNHPIHSHFPHFSIPDKEKYHYFDDISDYYADNYITLDLAEHPNRESLCHTPLPRAWEANGTDKGVEKVCWFRLQFPDMPSHVDFGKIRILTNTFPAVNRQLISKRHDFSEEGNIISLPCEEDTHFLHVDSLQDNKGRNYENVQSHYEEHPSGAFSMYFGNLEKFDSDNARSLIIRLMRLLREDGSAFFSDSSESLDSELYELYEKISKLDKSTYDMVQKGARPRVFLLAYPEKDAEDVEVKYWLSDGYTANGLDERNQLFQHDMDKYQNVGLRFQTATTQGTAHKDDQTLIDSLRYGLLSGDRIVTREDVRSYIYHKLGGMVKDVDIRDGVAISPDVRKGIVRTTEIRIRMKQRTENEYLDLPATARFLERELTKRSISNIPYKVSFE</sequence>
<accession>A0A379EEM9</accession>
<dbReference type="Proteomes" id="UP000255469">
    <property type="component" value="Unassembled WGS sequence"/>
</dbReference>
<name>A0A379EEM9_9BACT</name>
<dbReference type="RefSeq" id="WP_025067456.1">
    <property type="nucleotide sequence ID" value="NZ_UGTM01000002.1"/>
</dbReference>
<dbReference type="EMBL" id="UGTM01000002">
    <property type="protein sequence ID" value="SUB94535.1"/>
    <property type="molecule type" value="Genomic_DNA"/>
</dbReference>
<evidence type="ECO:0008006" key="3">
    <source>
        <dbReference type="Google" id="ProtNLM"/>
    </source>
</evidence>
<evidence type="ECO:0000313" key="2">
    <source>
        <dbReference type="Proteomes" id="UP000255469"/>
    </source>
</evidence>